<name>A0ABT5FC01_9GAMM</name>
<dbReference type="EMBL" id="JAQOMS010000002">
    <property type="protein sequence ID" value="MDC2889065.1"/>
    <property type="molecule type" value="Genomic_DNA"/>
</dbReference>
<dbReference type="PANTHER" id="PTHR47017:SF1">
    <property type="entry name" value="ACYL-COA"/>
    <property type="match status" value="1"/>
</dbReference>
<comment type="caution">
    <text evidence="1">The sequence shown here is derived from an EMBL/GenBank/DDBJ whole genome shotgun (WGS) entry which is preliminary data.</text>
</comment>
<dbReference type="InterPro" id="IPR007434">
    <property type="entry name" value="FemAB-like"/>
</dbReference>
<reference evidence="1 2" key="1">
    <citation type="submission" date="2023-01" db="EMBL/GenBank/DDBJ databases">
        <title>Psychrosphaera sp. nov., isolated from marine algae.</title>
        <authorList>
            <person name="Bayburt H."/>
            <person name="Choi B.J."/>
            <person name="Kim J.M."/>
            <person name="Choi D.G."/>
            <person name="Jeon C.O."/>
        </authorList>
    </citation>
    <scope>NUCLEOTIDE SEQUENCE [LARGE SCALE GENOMIC DNA]</scope>
    <source>
        <strain evidence="1 2">G1-22</strain>
    </source>
</reference>
<sequence length="249" mass="28706">MSDFRMLEFPISVNNALLQVNVADSYTALSDQQIDFIFGHSDSPFTQFGFLKALEDSGCIGLNTGWLPKYHLIYEQDTLLGMMIMYEKHHSYGEYVFDWAWAQAYHQHGVEYYPKLLCAIPFTPVPCKKWLGSDTLSEFDVFNALQQHYRETLDYTGLHLNYPNSLEASELPPAIMVREGHQFHWFNSVPVNLVNDVSACTETLEPVVDVASKQNLINADRFADFDHYLSTMTARKRKSIKKNVFRLKI</sequence>
<dbReference type="Pfam" id="PF04339">
    <property type="entry name" value="FemAB_like"/>
    <property type="match status" value="1"/>
</dbReference>
<keyword evidence="2" id="KW-1185">Reference proteome</keyword>
<proteinExistence type="predicted"/>
<gene>
    <name evidence="1" type="ORF">PN838_10150</name>
</gene>
<dbReference type="RefSeq" id="WP_272180588.1">
    <property type="nucleotide sequence ID" value="NZ_JAQOMS010000002.1"/>
</dbReference>
<evidence type="ECO:0000313" key="1">
    <source>
        <dbReference type="EMBL" id="MDC2889065.1"/>
    </source>
</evidence>
<dbReference type="Proteomes" id="UP001528411">
    <property type="component" value="Unassembled WGS sequence"/>
</dbReference>
<dbReference type="PANTHER" id="PTHR47017">
    <property type="entry name" value="ACYL-COA"/>
    <property type="match status" value="1"/>
</dbReference>
<accession>A0ABT5FC01</accession>
<evidence type="ECO:0000313" key="2">
    <source>
        <dbReference type="Proteomes" id="UP001528411"/>
    </source>
</evidence>
<organism evidence="1 2">
    <name type="scientific">Psychrosphaera algicola</name>
    <dbReference type="NCBI Taxonomy" id="3023714"/>
    <lineage>
        <taxon>Bacteria</taxon>
        <taxon>Pseudomonadati</taxon>
        <taxon>Pseudomonadota</taxon>
        <taxon>Gammaproteobacteria</taxon>
        <taxon>Alteromonadales</taxon>
        <taxon>Pseudoalteromonadaceae</taxon>
        <taxon>Psychrosphaera</taxon>
    </lineage>
</organism>
<protein>
    <submittedName>
        <fullName evidence="1">Peptidogalycan biosysnthesis protein</fullName>
    </submittedName>
</protein>